<feature type="domain" description="Solute-binding protein family 3/N-terminal" evidence="4">
    <location>
        <begin position="41"/>
        <end position="268"/>
    </location>
</feature>
<feature type="compositionally biased region" description="Low complexity" evidence="2">
    <location>
        <begin position="171"/>
        <end position="183"/>
    </location>
</feature>
<sequence length="277" mass="29982">MAVFRAVVLLSCGGALGYAPAARAVIDDAPPPNPTLVMVFAEQPPVLNWNRETQQPYGPLVNTMNRVAARAGLTLVWQEPWTRRRLLNDLDTGRQPLCTLNWALTPDRARRFKFTDPLGPAPDWVLLVRASDPRIGTNPTLADLLTRPDLVFGFSDGSWADERYIQPGRPDQPGAGQPAAAPAPDAPNRERVRGGQSTLVAMVAKGRIDFALINRLALDRMLAARHISPADLRTIPAPDAGPSQPGRVMCTQSTASALIDRLNQAIAEEARVPLAGD</sequence>
<proteinExistence type="predicted"/>
<feature type="signal peptide" evidence="3">
    <location>
        <begin position="1"/>
        <end position="24"/>
    </location>
</feature>
<evidence type="ECO:0000256" key="2">
    <source>
        <dbReference type="SAM" id="MobiDB-lite"/>
    </source>
</evidence>
<evidence type="ECO:0000313" key="6">
    <source>
        <dbReference type="Proteomes" id="UP000197153"/>
    </source>
</evidence>
<dbReference type="Pfam" id="PF00497">
    <property type="entry name" value="SBP_bac_3"/>
    <property type="match status" value="1"/>
</dbReference>
<dbReference type="InterPro" id="IPR001638">
    <property type="entry name" value="Solute-binding_3/MltF_N"/>
</dbReference>
<accession>A0A248JXS1</accession>
<dbReference type="KEGG" id="nao:Y958_21070"/>
<evidence type="ECO:0000313" key="5">
    <source>
        <dbReference type="EMBL" id="ASG23316.1"/>
    </source>
</evidence>
<dbReference type="Gene3D" id="3.40.190.10">
    <property type="entry name" value="Periplasmic binding protein-like II"/>
    <property type="match status" value="2"/>
</dbReference>
<dbReference type="RefSeq" id="WP_088873822.1">
    <property type="nucleotide sequence ID" value="NZ_CP022111.1"/>
</dbReference>
<dbReference type="AlphaFoldDB" id="A0A248JXS1"/>
<dbReference type="PANTHER" id="PTHR35936:SF19">
    <property type="entry name" value="AMINO-ACID-BINDING PROTEIN YXEM-RELATED"/>
    <property type="match status" value="1"/>
</dbReference>
<evidence type="ECO:0000256" key="1">
    <source>
        <dbReference type="ARBA" id="ARBA00022729"/>
    </source>
</evidence>
<name>A0A248JXS1_9PROT</name>
<keyword evidence="1 3" id="KW-0732">Signal</keyword>
<dbReference type="EMBL" id="CP022111">
    <property type="protein sequence ID" value="ASG23316.1"/>
    <property type="molecule type" value="Genomic_DNA"/>
</dbReference>
<dbReference type="PANTHER" id="PTHR35936">
    <property type="entry name" value="MEMBRANE-BOUND LYTIC MUREIN TRANSGLYCOSYLASE F"/>
    <property type="match status" value="1"/>
</dbReference>
<feature type="region of interest" description="Disordered" evidence="2">
    <location>
        <begin position="162"/>
        <end position="193"/>
    </location>
</feature>
<evidence type="ECO:0000256" key="3">
    <source>
        <dbReference type="SAM" id="SignalP"/>
    </source>
</evidence>
<keyword evidence="6" id="KW-1185">Reference proteome</keyword>
<dbReference type="Proteomes" id="UP000197153">
    <property type="component" value="Chromosome 2"/>
</dbReference>
<gene>
    <name evidence="5" type="ORF">Y958_21070</name>
</gene>
<reference evidence="5 6" key="1">
    <citation type="submission" date="2017-06" db="EMBL/GenBank/DDBJ databases">
        <title>Complete genome sequence of Nitrospirillum amazonense strain CBAmC, an endophytic nitrogen-fixing and plant growth-promoting bacterium, isolated from sugarcane.</title>
        <authorList>
            <person name="Schwab S."/>
            <person name="dos Santos Teixeira K.R."/>
            <person name="Simoes Araujo J.L."/>
            <person name="Soares Vidal M."/>
            <person name="Borges de Freitas H.R."/>
            <person name="Rivello Crivelaro A.L."/>
            <person name="Bueno de Camargo Nunes A."/>
            <person name="dos Santos C.M."/>
            <person name="Palmeira da Silva Rosa D."/>
            <person name="da Silva Padilha D."/>
            <person name="da Silva E."/>
            <person name="Araujo Terra L."/>
            <person name="Soares Mendes V."/>
            <person name="Farinelli L."/>
            <person name="Magalhaes Cruz L."/>
            <person name="Baldani J.I."/>
        </authorList>
    </citation>
    <scope>NUCLEOTIDE SEQUENCE [LARGE SCALE GENOMIC DNA]</scope>
    <source>
        <strain evidence="5 6">CBAmC</strain>
    </source>
</reference>
<organism evidence="5 6">
    <name type="scientific">Nitrospirillum viridazoti CBAmc</name>
    <dbReference type="NCBI Taxonomy" id="1441467"/>
    <lineage>
        <taxon>Bacteria</taxon>
        <taxon>Pseudomonadati</taxon>
        <taxon>Pseudomonadota</taxon>
        <taxon>Alphaproteobacteria</taxon>
        <taxon>Rhodospirillales</taxon>
        <taxon>Azospirillaceae</taxon>
        <taxon>Nitrospirillum</taxon>
        <taxon>Nitrospirillum viridazoti</taxon>
    </lineage>
</organism>
<protein>
    <recommendedName>
        <fullName evidence="4">Solute-binding protein family 3/N-terminal domain-containing protein</fullName>
    </recommendedName>
</protein>
<evidence type="ECO:0000259" key="4">
    <source>
        <dbReference type="Pfam" id="PF00497"/>
    </source>
</evidence>
<feature type="chain" id="PRO_5012083358" description="Solute-binding protein family 3/N-terminal domain-containing protein" evidence="3">
    <location>
        <begin position="25"/>
        <end position="277"/>
    </location>
</feature>
<dbReference type="SUPFAM" id="SSF53850">
    <property type="entry name" value="Periplasmic binding protein-like II"/>
    <property type="match status" value="1"/>
</dbReference>